<dbReference type="KEGG" id="kne:92181059"/>
<dbReference type="InterPro" id="IPR008278">
    <property type="entry name" value="4-PPantetheinyl_Trfase_dom"/>
</dbReference>
<dbReference type="RefSeq" id="XP_066802286.1">
    <property type="nucleotide sequence ID" value="XM_066946907.1"/>
</dbReference>
<dbReference type="EMBL" id="JBCAWK010000007">
    <property type="protein sequence ID" value="KAK8853100.1"/>
    <property type="molecule type" value="Genomic_DNA"/>
</dbReference>
<keyword evidence="4" id="KW-0276">Fatty acid metabolism</keyword>
<evidence type="ECO:0000256" key="3">
    <source>
        <dbReference type="ARBA" id="ARBA00022723"/>
    </source>
</evidence>
<evidence type="ECO:0000256" key="2">
    <source>
        <dbReference type="ARBA" id="ARBA00022679"/>
    </source>
</evidence>
<proteinExistence type="inferred from homology"/>
<evidence type="ECO:0000256" key="6">
    <source>
        <dbReference type="ARBA" id="ARBA00023098"/>
    </source>
</evidence>
<dbReference type="InterPro" id="IPR004568">
    <property type="entry name" value="Ppantetheine-prot_Trfase_dom"/>
</dbReference>
<dbReference type="GO" id="GO:0000287">
    <property type="term" value="F:magnesium ion binding"/>
    <property type="evidence" value="ECO:0007669"/>
    <property type="project" value="InterPro"/>
</dbReference>
<evidence type="ECO:0000256" key="4">
    <source>
        <dbReference type="ARBA" id="ARBA00022832"/>
    </source>
</evidence>
<evidence type="ECO:0000259" key="8">
    <source>
        <dbReference type="Pfam" id="PF01648"/>
    </source>
</evidence>
<dbReference type="InterPro" id="IPR002582">
    <property type="entry name" value="ACPS"/>
</dbReference>
<evidence type="ECO:0000313" key="10">
    <source>
        <dbReference type="Proteomes" id="UP001388673"/>
    </source>
</evidence>
<dbReference type="GeneID" id="92181059"/>
<keyword evidence="1" id="KW-0444">Lipid biosynthesis</keyword>
<dbReference type="HAMAP" id="MF_00101">
    <property type="entry name" value="AcpS"/>
    <property type="match status" value="1"/>
</dbReference>
<dbReference type="NCBIfam" id="TIGR00556">
    <property type="entry name" value="pantethn_trn"/>
    <property type="match status" value="1"/>
</dbReference>
<evidence type="ECO:0000256" key="1">
    <source>
        <dbReference type="ARBA" id="ARBA00022516"/>
    </source>
</evidence>
<feature type="domain" description="4'-phosphopantetheinyl transferase" evidence="8">
    <location>
        <begin position="4"/>
        <end position="113"/>
    </location>
</feature>
<evidence type="ECO:0000256" key="5">
    <source>
        <dbReference type="ARBA" id="ARBA00022842"/>
    </source>
</evidence>
<sequence>MIVGIGIDILSLARFRAIIIRRGADKVARRICTDGEYDLFRAIEVPKGDEQEGLLDRRLRFLSSRWTLKEASYKSLASHLPTLPTWKSLEVTHLPSGQPILRPTDRTITERYSLMGSLSHDAGVVVGVVIAQQTSK</sequence>
<dbReference type="Gene3D" id="3.90.470.20">
    <property type="entry name" value="4'-phosphopantetheinyl transferase domain"/>
    <property type="match status" value="1"/>
</dbReference>
<gene>
    <name evidence="9" type="ORF">IAR55_003801</name>
</gene>
<keyword evidence="5" id="KW-0460">Magnesium</keyword>
<evidence type="ECO:0000256" key="7">
    <source>
        <dbReference type="ARBA" id="ARBA00023160"/>
    </source>
</evidence>
<name>A0AAW0YXR1_9TREE</name>
<accession>A0AAW0YXR1</accession>
<organism evidence="9 10">
    <name type="scientific">Kwoniella newhampshirensis</name>
    <dbReference type="NCBI Taxonomy" id="1651941"/>
    <lineage>
        <taxon>Eukaryota</taxon>
        <taxon>Fungi</taxon>
        <taxon>Dikarya</taxon>
        <taxon>Basidiomycota</taxon>
        <taxon>Agaricomycotina</taxon>
        <taxon>Tremellomycetes</taxon>
        <taxon>Tremellales</taxon>
        <taxon>Cryptococcaceae</taxon>
        <taxon>Kwoniella</taxon>
    </lineage>
</organism>
<protein>
    <submittedName>
        <fullName evidence="9">Holo-[acyl-carrier-protein] synthase</fullName>
    </submittedName>
</protein>
<keyword evidence="2" id="KW-0808">Transferase</keyword>
<keyword evidence="7" id="KW-0275">Fatty acid biosynthesis</keyword>
<comment type="caution">
    <text evidence="9">The sequence shown here is derived from an EMBL/GenBank/DDBJ whole genome shotgun (WGS) entry which is preliminary data.</text>
</comment>
<dbReference type="InterPro" id="IPR037143">
    <property type="entry name" value="4-PPantetheinyl_Trfase_dom_sf"/>
</dbReference>
<evidence type="ECO:0000313" key="9">
    <source>
        <dbReference type="EMBL" id="KAK8853100.1"/>
    </source>
</evidence>
<dbReference type="AlphaFoldDB" id="A0AAW0YXR1"/>
<keyword evidence="6" id="KW-0443">Lipid metabolism</keyword>
<dbReference type="GO" id="GO:0008897">
    <property type="term" value="F:holo-[acyl-carrier-protein] synthase activity"/>
    <property type="evidence" value="ECO:0007669"/>
    <property type="project" value="InterPro"/>
</dbReference>
<dbReference type="SUPFAM" id="SSF56214">
    <property type="entry name" value="4'-phosphopantetheinyl transferase"/>
    <property type="match status" value="1"/>
</dbReference>
<dbReference type="GO" id="GO:0006633">
    <property type="term" value="P:fatty acid biosynthetic process"/>
    <property type="evidence" value="ECO:0007669"/>
    <property type="project" value="UniProtKB-KW"/>
</dbReference>
<dbReference type="Proteomes" id="UP001388673">
    <property type="component" value="Unassembled WGS sequence"/>
</dbReference>
<keyword evidence="10" id="KW-1185">Reference proteome</keyword>
<keyword evidence="3" id="KW-0479">Metal-binding</keyword>
<reference evidence="9 10" key="1">
    <citation type="journal article" date="2024" name="bioRxiv">
        <title>Comparative genomics of Cryptococcus and Kwoniella reveals pathogenesis evolution and contrasting karyotype dynamics via intercentromeric recombination or chromosome fusion.</title>
        <authorList>
            <person name="Coelho M.A."/>
            <person name="David-Palma M."/>
            <person name="Shea T."/>
            <person name="Bowers K."/>
            <person name="McGinley-Smith S."/>
            <person name="Mohammad A.W."/>
            <person name="Gnirke A."/>
            <person name="Yurkov A.M."/>
            <person name="Nowrousian M."/>
            <person name="Sun S."/>
            <person name="Cuomo C.A."/>
            <person name="Heitman J."/>
        </authorList>
    </citation>
    <scope>NUCLEOTIDE SEQUENCE [LARGE SCALE GENOMIC DNA]</scope>
    <source>
        <strain evidence="9 10">CBS 13917</strain>
    </source>
</reference>
<dbReference type="Pfam" id="PF01648">
    <property type="entry name" value="ACPS"/>
    <property type="match status" value="1"/>
</dbReference>